<dbReference type="EMBL" id="JAKWFO010000014">
    <property type="protein sequence ID" value="KAI9632321.1"/>
    <property type="molecule type" value="Genomic_DNA"/>
</dbReference>
<dbReference type="SMART" id="SM01388">
    <property type="entry name" value="Mob1_phocein"/>
    <property type="match status" value="1"/>
</dbReference>
<feature type="binding site" evidence="1">
    <location>
        <position position="167"/>
    </location>
    <ligand>
        <name>Zn(2+)</name>
        <dbReference type="ChEBI" id="CHEBI:29105"/>
    </ligand>
</feature>
<dbReference type="SUPFAM" id="SSF101152">
    <property type="entry name" value="Mob1/phocein"/>
    <property type="match status" value="1"/>
</dbReference>
<evidence type="ECO:0000256" key="1">
    <source>
        <dbReference type="PIRSR" id="PIRSR605301-1"/>
    </source>
</evidence>
<dbReference type="Proteomes" id="UP001164286">
    <property type="component" value="Unassembled WGS sequence"/>
</dbReference>
<evidence type="ECO:0000313" key="3">
    <source>
        <dbReference type="Proteomes" id="UP001164286"/>
    </source>
</evidence>
<name>A0AA38H489_9TREE</name>
<keyword evidence="1" id="KW-0479">Metal-binding</keyword>
<sequence length="218" mass="24981">MSTLFNLKNGPSRTFKPKKVAEGTKQWQLKQYAQATLGSGNLRTAVQLPEGEDVQEWIAVHVVDFFNHVNMLYGTISEFCTPTECPVMNAGPKYEFHWDDGDGQRRAAQLSAPAYVEALMTWAQTILDDEKHFPQKIGVKFPPTFMATAKTILRRLFRVYAHIYHSHFDQICALGIEAHLNTNYRHFLLFVDEFKLLSEKDLVPLEDFNNTILQETGK</sequence>
<keyword evidence="3" id="KW-1185">Reference proteome</keyword>
<proteinExistence type="predicted"/>
<dbReference type="Gene3D" id="1.20.140.30">
    <property type="entry name" value="MOB kinase activator"/>
    <property type="match status" value="1"/>
</dbReference>
<organism evidence="2 3">
    <name type="scientific">Dioszegia hungarica</name>
    <dbReference type="NCBI Taxonomy" id="4972"/>
    <lineage>
        <taxon>Eukaryota</taxon>
        <taxon>Fungi</taxon>
        <taxon>Dikarya</taxon>
        <taxon>Basidiomycota</taxon>
        <taxon>Agaricomycotina</taxon>
        <taxon>Tremellomycetes</taxon>
        <taxon>Tremellales</taxon>
        <taxon>Bulleribasidiaceae</taxon>
        <taxon>Dioszegia</taxon>
    </lineage>
</organism>
<dbReference type="InterPro" id="IPR005301">
    <property type="entry name" value="MOB_kinase_act_fam"/>
</dbReference>
<gene>
    <name evidence="2" type="ORF">MKK02DRAFT_35314</name>
</gene>
<dbReference type="PANTHER" id="PTHR22599">
    <property type="entry name" value="MPS ONE BINDER KINASE ACTIVATOR-LIKE MOB"/>
    <property type="match status" value="1"/>
</dbReference>
<evidence type="ECO:0000313" key="2">
    <source>
        <dbReference type="EMBL" id="KAI9632321.1"/>
    </source>
</evidence>
<feature type="binding site" evidence="1">
    <location>
        <position position="80"/>
    </location>
    <ligand>
        <name>Zn(2+)</name>
        <dbReference type="ChEBI" id="CHEBI:29105"/>
    </ligand>
</feature>
<feature type="binding site" evidence="1">
    <location>
        <position position="85"/>
    </location>
    <ligand>
        <name>Zn(2+)</name>
        <dbReference type="ChEBI" id="CHEBI:29105"/>
    </ligand>
</feature>
<dbReference type="Pfam" id="PF03637">
    <property type="entry name" value="Mob1_phocein"/>
    <property type="match status" value="1"/>
</dbReference>
<protein>
    <submittedName>
        <fullName evidence="2">Mob1/phocein</fullName>
    </submittedName>
</protein>
<comment type="caution">
    <text evidence="2">The sequence shown here is derived from an EMBL/GenBank/DDBJ whole genome shotgun (WGS) entry which is preliminary data.</text>
</comment>
<dbReference type="GeneID" id="77728351"/>
<keyword evidence="1" id="KW-0862">Zinc</keyword>
<reference evidence="2" key="1">
    <citation type="journal article" date="2022" name="G3 (Bethesda)">
        <title>High quality genome of the basidiomycete yeast Dioszegia hungarica PDD-24b-2 isolated from cloud water.</title>
        <authorList>
            <person name="Jarrige D."/>
            <person name="Haridas S."/>
            <person name="Bleykasten-Grosshans C."/>
            <person name="Joly M."/>
            <person name="Nadalig T."/>
            <person name="Sancelme M."/>
            <person name="Vuilleumier S."/>
            <person name="Grigoriev I.V."/>
            <person name="Amato P."/>
            <person name="Bringel F."/>
        </authorList>
    </citation>
    <scope>NUCLEOTIDE SEQUENCE</scope>
    <source>
        <strain evidence="2">PDD-24b-2</strain>
    </source>
</reference>
<feature type="binding site" evidence="1">
    <location>
        <position position="162"/>
    </location>
    <ligand>
        <name>Zn(2+)</name>
        <dbReference type="ChEBI" id="CHEBI:29105"/>
    </ligand>
</feature>
<dbReference type="RefSeq" id="XP_052942098.1">
    <property type="nucleotide sequence ID" value="XM_053089146.1"/>
</dbReference>
<dbReference type="AlphaFoldDB" id="A0AA38H489"/>
<accession>A0AA38H489</accession>
<dbReference type="InterPro" id="IPR036703">
    <property type="entry name" value="MOB_kinase_act_sf"/>
</dbReference>
<dbReference type="FunFam" id="1.20.140.30:FF:000001">
    <property type="entry name" value="MOB kinase activator 1A"/>
    <property type="match status" value="1"/>
</dbReference>